<name>A0A8X7CNZ5_9ARAC</name>
<evidence type="ECO:0000313" key="2">
    <source>
        <dbReference type="Proteomes" id="UP000886998"/>
    </source>
</evidence>
<accession>A0A8X7CNZ5</accession>
<keyword evidence="2" id="KW-1185">Reference proteome</keyword>
<organism evidence="1 2">
    <name type="scientific">Trichonephila inaurata madagascariensis</name>
    <dbReference type="NCBI Taxonomy" id="2747483"/>
    <lineage>
        <taxon>Eukaryota</taxon>
        <taxon>Metazoa</taxon>
        <taxon>Ecdysozoa</taxon>
        <taxon>Arthropoda</taxon>
        <taxon>Chelicerata</taxon>
        <taxon>Arachnida</taxon>
        <taxon>Araneae</taxon>
        <taxon>Araneomorphae</taxon>
        <taxon>Entelegynae</taxon>
        <taxon>Araneoidea</taxon>
        <taxon>Nephilidae</taxon>
        <taxon>Trichonephila</taxon>
        <taxon>Trichonephila inaurata</taxon>
    </lineage>
</organism>
<sequence>MTADVCSDARTVVVSSIRSDPNHIRPRTFLASVACPRPLLSNKNLRESETKTLQLVTDKTKGYSHFSIY</sequence>
<comment type="caution">
    <text evidence="1">The sequence shown here is derived from an EMBL/GenBank/DDBJ whole genome shotgun (WGS) entry which is preliminary data.</text>
</comment>
<dbReference type="EMBL" id="BMAV01018436">
    <property type="protein sequence ID" value="GFY70822.1"/>
    <property type="molecule type" value="Genomic_DNA"/>
</dbReference>
<gene>
    <name evidence="1" type="ORF">TNIN_200011</name>
</gene>
<evidence type="ECO:0000313" key="1">
    <source>
        <dbReference type="EMBL" id="GFY70822.1"/>
    </source>
</evidence>
<dbReference type="AlphaFoldDB" id="A0A8X7CNZ5"/>
<reference evidence="1" key="1">
    <citation type="submission" date="2020-08" db="EMBL/GenBank/DDBJ databases">
        <title>Multicomponent nature underlies the extraordinary mechanical properties of spider dragline silk.</title>
        <authorList>
            <person name="Kono N."/>
            <person name="Nakamura H."/>
            <person name="Mori M."/>
            <person name="Yoshida Y."/>
            <person name="Ohtoshi R."/>
            <person name="Malay A.D."/>
            <person name="Moran D.A.P."/>
            <person name="Tomita M."/>
            <person name="Numata K."/>
            <person name="Arakawa K."/>
        </authorList>
    </citation>
    <scope>NUCLEOTIDE SEQUENCE</scope>
</reference>
<protein>
    <submittedName>
        <fullName evidence="1">Uncharacterized protein</fullName>
    </submittedName>
</protein>
<proteinExistence type="predicted"/>
<dbReference type="Proteomes" id="UP000886998">
    <property type="component" value="Unassembled WGS sequence"/>
</dbReference>